<dbReference type="CDD" id="cd04704">
    <property type="entry name" value="PLA2_bee_venom_like"/>
    <property type="match status" value="1"/>
</dbReference>
<evidence type="ECO:0000313" key="13">
    <source>
        <dbReference type="EMBL" id="SBR59086.1"/>
    </source>
</evidence>
<dbReference type="GO" id="GO:0005576">
    <property type="term" value="C:extracellular region"/>
    <property type="evidence" value="ECO:0007669"/>
    <property type="project" value="UniProtKB-SubCell"/>
</dbReference>
<dbReference type="PROSITE" id="PS00118">
    <property type="entry name" value="PA2_HIS"/>
    <property type="match status" value="1"/>
</dbReference>
<protein>
    <recommendedName>
        <fullName evidence="3">phospholipase A2</fullName>
        <ecNumber evidence="3">3.1.1.4</ecNumber>
    </recommendedName>
</protein>
<evidence type="ECO:0000256" key="3">
    <source>
        <dbReference type="ARBA" id="ARBA00013278"/>
    </source>
</evidence>
<dbReference type="GO" id="GO:0050482">
    <property type="term" value="P:arachidonate secretion"/>
    <property type="evidence" value="ECO:0007669"/>
    <property type="project" value="InterPro"/>
</dbReference>
<evidence type="ECO:0000256" key="10">
    <source>
        <dbReference type="SAM" id="MobiDB-lite"/>
    </source>
</evidence>
<evidence type="ECO:0000256" key="4">
    <source>
        <dbReference type="ARBA" id="ARBA00022525"/>
    </source>
</evidence>
<evidence type="ECO:0000256" key="5">
    <source>
        <dbReference type="ARBA" id="ARBA00022723"/>
    </source>
</evidence>
<reference evidence="13" key="1">
    <citation type="submission" date="2016-05" db="EMBL/GenBank/DDBJ databases">
        <authorList>
            <person name="Lavstsen T."/>
            <person name="Jespersen J.S."/>
        </authorList>
    </citation>
    <scope>NUCLEOTIDE SEQUENCE</scope>
    <source>
        <tissue evidence="13">Brain</tissue>
    </source>
</reference>
<feature type="signal peptide" evidence="11">
    <location>
        <begin position="1"/>
        <end position="23"/>
    </location>
</feature>
<keyword evidence="4" id="KW-0964">Secreted</keyword>
<dbReference type="InterPro" id="IPR033113">
    <property type="entry name" value="PLA2_histidine"/>
</dbReference>
<keyword evidence="11" id="KW-0732">Signal</keyword>
<dbReference type="GO" id="GO:0004623">
    <property type="term" value="F:phospholipase A2 activity"/>
    <property type="evidence" value="ECO:0007669"/>
    <property type="project" value="UniProtKB-EC"/>
</dbReference>
<evidence type="ECO:0000256" key="6">
    <source>
        <dbReference type="ARBA" id="ARBA00022801"/>
    </source>
</evidence>
<organism evidence="13">
    <name type="scientific">Nothobranchius pienaari</name>
    <dbReference type="NCBI Taxonomy" id="704102"/>
    <lineage>
        <taxon>Eukaryota</taxon>
        <taxon>Metazoa</taxon>
        <taxon>Chordata</taxon>
        <taxon>Craniata</taxon>
        <taxon>Vertebrata</taxon>
        <taxon>Euteleostomi</taxon>
        <taxon>Actinopterygii</taxon>
        <taxon>Neopterygii</taxon>
        <taxon>Teleostei</taxon>
        <taxon>Neoteleostei</taxon>
        <taxon>Acanthomorphata</taxon>
        <taxon>Ovalentaria</taxon>
        <taxon>Atherinomorphae</taxon>
        <taxon>Cyprinodontiformes</taxon>
        <taxon>Nothobranchiidae</taxon>
        <taxon>Nothobranchius</taxon>
    </lineage>
</organism>
<keyword evidence="8" id="KW-0443">Lipid metabolism</keyword>
<evidence type="ECO:0000259" key="12">
    <source>
        <dbReference type="Pfam" id="PF05826"/>
    </source>
</evidence>
<evidence type="ECO:0000256" key="9">
    <source>
        <dbReference type="ARBA" id="ARBA00023157"/>
    </source>
</evidence>
<feature type="region of interest" description="Disordered" evidence="10">
    <location>
        <begin position="125"/>
        <end position="145"/>
    </location>
</feature>
<dbReference type="GO" id="GO:0006644">
    <property type="term" value="P:phospholipid metabolic process"/>
    <property type="evidence" value="ECO:0007669"/>
    <property type="project" value="InterPro"/>
</dbReference>
<keyword evidence="6" id="KW-0378">Hydrolase</keyword>
<gene>
    <name evidence="13" type="primary">PLA2G3</name>
</gene>
<accession>A0A1A8MR85</accession>
<keyword evidence="7" id="KW-0106">Calcium</keyword>
<dbReference type="Pfam" id="PF05826">
    <property type="entry name" value="Phospholip_A2_2"/>
    <property type="match status" value="2"/>
</dbReference>
<feature type="compositionally biased region" description="Low complexity" evidence="10">
    <location>
        <begin position="323"/>
        <end position="343"/>
    </location>
</feature>
<dbReference type="InterPro" id="IPR036444">
    <property type="entry name" value="PLipase_A2_dom_sf"/>
</dbReference>
<keyword evidence="9" id="KW-1015">Disulfide bond</keyword>
<sequence>MTHAALFLPLILTLSSFLGFSTAQASTICPWTKIMPDNNLYYNFVRTENGQSPSSTRLYHSSWSGSEQHLLLSCSWIEDAEVIRSYLSVCRQRPQDFFGPPKENLENFLLGADQCVPLTSGMLESKGRRDRRSVGGPGRDERSEVAKHPRVKRGFIVPGTLWCGSGNKAPSYTDLGVFSNTDSCCREHDQCKHTILSFQSAFGVFNSNIFTMSHCDCDKTFRSCLREANDRISEVVEYTFFNLLKMHCFTLSNRLQCAERNWFGMCKKSQMALYADVHPPELSEAPQPKACSNTSCININATIPAELLESSLTDPELHRMSNTASTPAAPASSGGSPSITAAAHRPDSTALVRPKGSAPERKDELMVVPIKHQTDLSRYKNISEEQMFCGVYKDLDECRSKIPPQQRRHGLQNSEDRTLYHCNCTTRLFQTLAQQKQLTKVQIFLLGHVSPSCFLLPNCPTGNTSCTAMVVKAELRGLNPWPNRRPAEVEEQRHLQAVRLKVSRTNMRAKRKDRPVRLYKLCQRMTRTKHTQKVTTRG</sequence>
<evidence type="ECO:0000256" key="8">
    <source>
        <dbReference type="ARBA" id="ARBA00023098"/>
    </source>
</evidence>
<dbReference type="PANTHER" id="PTHR12253">
    <property type="entry name" value="RH14732P"/>
    <property type="match status" value="1"/>
</dbReference>
<feature type="domain" description="Phospholipase A2-like central" evidence="12">
    <location>
        <begin position="387"/>
        <end position="439"/>
    </location>
</feature>
<reference evidence="13" key="2">
    <citation type="submission" date="2016-06" db="EMBL/GenBank/DDBJ databases">
        <title>The genome of a short-lived fish provides insights into sex chromosome evolution and the genetic control of aging.</title>
        <authorList>
            <person name="Reichwald K."/>
            <person name="Felder M."/>
            <person name="Petzold A."/>
            <person name="Koch P."/>
            <person name="Groth M."/>
            <person name="Platzer M."/>
        </authorList>
    </citation>
    <scope>NUCLEOTIDE SEQUENCE</scope>
    <source>
        <tissue evidence="13">Brain</tissue>
    </source>
</reference>
<feature type="domain" description="Phospholipase A2-like central" evidence="12">
    <location>
        <begin position="156"/>
        <end position="250"/>
    </location>
</feature>
<dbReference type="FunFam" id="1.20.90.10:FF:000002">
    <property type="entry name" value="Phospholipase A2 group III"/>
    <property type="match status" value="1"/>
</dbReference>
<keyword evidence="5" id="KW-0479">Metal-binding</keyword>
<evidence type="ECO:0000256" key="1">
    <source>
        <dbReference type="ARBA" id="ARBA00001913"/>
    </source>
</evidence>
<dbReference type="SUPFAM" id="SSF48619">
    <property type="entry name" value="Phospholipase A2, PLA2"/>
    <property type="match status" value="1"/>
</dbReference>
<evidence type="ECO:0000256" key="7">
    <source>
        <dbReference type="ARBA" id="ARBA00022837"/>
    </source>
</evidence>
<comment type="cofactor">
    <cofactor evidence="1">
        <name>Ca(2+)</name>
        <dbReference type="ChEBI" id="CHEBI:29108"/>
    </cofactor>
</comment>
<dbReference type="EC" id="3.1.1.4" evidence="3"/>
<dbReference type="AlphaFoldDB" id="A0A1A8MR85"/>
<dbReference type="GO" id="GO:0046872">
    <property type="term" value="F:metal ion binding"/>
    <property type="evidence" value="ECO:0007669"/>
    <property type="project" value="UniProtKB-KW"/>
</dbReference>
<evidence type="ECO:0000256" key="11">
    <source>
        <dbReference type="SAM" id="SignalP"/>
    </source>
</evidence>
<feature type="region of interest" description="Disordered" evidence="10">
    <location>
        <begin position="316"/>
        <end position="360"/>
    </location>
</feature>
<proteinExistence type="predicted"/>
<name>A0A1A8MR85_9TELE</name>
<dbReference type="InterPro" id="IPR016090">
    <property type="entry name" value="PLA2-like_dom"/>
</dbReference>
<evidence type="ECO:0000256" key="2">
    <source>
        <dbReference type="ARBA" id="ARBA00004613"/>
    </source>
</evidence>
<comment type="subcellular location">
    <subcellularLocation>
        <location evidence="2">Secreted</location>
    </subcellularLocation>
</comment>
<feature type="chain" id="PRO_5008375121" description="phospholipase A2" evidence="11">
    <location>
        <begin position="24"/>
        <end position="538"/>
    </location>
</feature>
<dbReference type="Gene3D" id="1.20.90.10">
    <property type="entry name" value="Phospholipase A2 domain"/>
    <property type="match status" value="2"/>
</dbReference>
<dbReference type="EMBL" id="HAEF01017927">
    <property type="protein sequence ID" value="SBR59086.1"/>
    <property type="molecule type" value="Transcribed_RNA"/>
</dbReference>